<proteinExistence type="inferred from homology"/>
<comment type="subcellular location">
    <subcellularLocation>
        <location evidence="2">Endoplasmic reticulum</location>
    </subcellularLocation>
    <subcellularLocation>
        <location evidence="1 8">Golgi apparatus</location>
        <location evidence="1 8">cis-Golgi network</location>
    </subcellularLocation>
</comment>
<keyword evidence="10" id="KW-1185">Reference proteome</keyword>
<dbReference type="GO" id="GO:0030008">
    <property type="term" value="C:TRAPP complex"/>
    <property type="evidence" value="ECO:0007669"/>
    <property type="project" value="InterPro"/>
</dbReference>
<keyword evidence="5" id="KW-0256">Endoplasmic reticulum</keyword>
<dbReference type="InterPro" id="IPR007194">
    <property type="entry name" value="TRAPP_component"/>
</dbReference>
<evidence type="ECO:0000256" key="1">
    <source>
        <dbReference type="ARBA" id="ARBA00004222"/>
    </source>
</evidence>
<dbReference type="Gene3D" id="3.30.1380.20">
    <property type="entry name" value="Trafficking protein particle complex subunit 3"/>
    <property type="match status" value="1"/>
</dbReference>
<gene>
    <name evidence="9" type="ORF">AKO1_013638</name>
</gene>
<dbReference type="GO" id="GO:0005783">
    <property type="term" value="C:endoplasmic reticulum"/>
    <property type="evidence" value="ECO:0007669"/>
    <property type="project" value="UniProtKB-SubCell"/>
</dbReference>
<evidence type="ECO:0000313" key="9">
    <source>
        <dbReference type="EMBL" id="KAL0477870.1"/>
    </source>
</evidence>
<comment type="subunit">
    <text evidence="8">Homodimer.</text>
</comment>
<accession>A0AAW2YLY9</accession>
<reference evidence="9 10" key="1">
    <citation type="submission" date="2024-03" db="EMBL/GenBank/DDBJ databases">
        <title>The Acrasis kona genome and developmental transcriptomes reveal deep origins of eukaryotic multicellular pathways.</title>
        <authorList>
            <person name="Sheikh S."/>
            <person name="Fu C.-J."/>
            <person name="Brown M.W."/>
            <person name="Baldauf S.L."/>
        </authorList>
    </citation>
    <scope>NUCLEOTIDE SEQUENCE [LARGE SCALE GENOMIC DNA]</scope>
    <source>
        <strain evidence="9 10">ATCC MYA-3509</strain>
    </source>
</reference>
<dbReference type="PANTHER" id="PTHR13048">
    <property type="entry name" value="TRAFFICKING PROTEIN PARTICLE COMPLEX SUBUNIT 3"/>
    <property type="match status" value="1"/>
</dbReference>
<dbReference type="GO" id="GO:0005794">
    <property type="term" value="C:Golgi apparatus"/>
    <property type="evidence" value="ECO:0007669"/>
    <property type="project" value="UniProtKB-SubCell"/>
</dbReference>
<dbReference type="SUPFAM" id="SSF111126">
    <property type="entry name" value="Ligand-binding domain in the NO signalling and Golgi transport"/>
    <property type="match status" value="1"/>
</dbReference>
<comment type="similarity">
    <text evidence="3 8">Belongs to the TRAPP small subunits family. BET3 subfamily.</text>
</comment>
<evidence type="ECO:0000256" key="5">
    <source>
        <dbReference type="ARBA" id="ARBA00022824"/>
    </source>
</evidence>
<dbReference type="GO" id="GO:0048193">
    <property type="term" value="P:Golgi vesicle transport"/>
    <property type="evidence" value="ECO:0007669"/>
    <property type="project" value="InterPro"/>
</dbReference>
<evidence type="ECO:0000256" key="2">
    <source>
        <dbReference type="ARBA" id="ARBA00004240"/>
    </source>
</evidence>
<dbReference type="InterPro" id="IPR024096">
    <property type="entry name" value="NO_sig/Golgi_transp_ligand-bd"/>
</dbReference>
<evidence type="ECO:0000256" key="6">
    <source>
        <dbReference type="ARBA" id="ARBA00022892"/>
    </source>
</evidence>
<dbReference type="GO" id="GO:0016236">
    <property type="term" value="P:macroautophagy"/>
    <property type="evidence" value="ECO:0007669"/>
    <property type="project" value="UniProtKB-ARBA"/>
</dbReference>
<evidence type="ECO:0000313" key="10">
    <source>
        <dbReference type="Proteomes" id="UP001431209"/>
    </source>
</evidence>
<evidence type="ECO:0000256" key="7">
    <source>
        <dbReference type="ARBA" id="ARBA00023034"/>
    </source>
</evidence>
<dbReference type="EMBL" id="JAOPGA020000262">
    <property type="protein sequence ID" value="KAL0477870.1"/>
    <property type="molecule type" value="Genomic_DNA"/>
</dbReference>
<evidence type="ECO:0000256" key="3">
    <source>
        <dbReference type="ARBA" id="ARBA00006218"/>
    </source>
</evidence>
<comment type="caution">
    <text evidence="9">The sequence shown here is derived from an EMBL/GenBank/DDBJ whole genome shotgun (WGS) entry which is preliminary data.</text>
</comment>
<protein>
    <recommendedName>
        <fullName evidence="8">Trafficking protein particle complex subunit</fullName>
    </recommendedName>
</protein>
<comment type="function">
    <text evidence="8">May play a role in vesicular transport from endoplasmic reticulum to Golgi.</text>
</comment>
<dbReference type="FunFam" id="3.30.1380.20:FF:000001">
    <property type="entry name" value="Trafficking protein particle complex subunit BET3"/>
    <property type="match status" value="1"/>
</dbReference>
<keyword evidence="7 8" id="KW-0333">Golgi apparatus</keyword>
<dbReference type="PIRSF" id="PIRSF018293">
    <property type="entry name" value="TRAPP_I_complex_Bet3"/>
    <property type="match status" value="1"/>
</dbReference>
<name>A0AAW2YLY9_9EUKA</name>
<dbReference type="InterPro" id="IPR016721">
    <property type="entry name" value="Bet3"/>
</dbReference>
<dbReference type="AlphaFoldDB" id="A0AAW2YLY9"/>
<keyword evidence="4 8" id="KW-0813">Transport</keyword>
<dbReference type="Pfam" id="PF04051">
    <property type="entry name" value="TRAPP"/>
    <property type="match status" value="1"/>
</dbReference>
<sequence length="190" mass="21534">MSNIAKLQKVGDSTFGRIEKINSELLTMTYGSLVTQLLRDFEDTDAVNKQLEKMGHKIGVRLIEEYMAKSNPSAGSCKEFKDTAEAIAKVGFKMFLGFNAQVTSWNQEQTQFSLVFQENPLNDFVELPERLKTEGLFYSNLLCGVIRGALEMVQMRVECIFVKCPLRGDDVSEIKVTLIDYLKEIVLEDE</sequence>
<organism evidence="9 10">
    <name type="scientific">Acrasis kona</name>
    <dbReference type="NCBI Taxonomy" id="1008807"/>
    <lineage>
        <taxon>Eukaryota</taxon>
        <taxon>Discoba</taxon>
        <taxon>Heterolobosea</taxon>
        <taxon>Tetramitia</taxon>
        <taxon>Eutetramitia</taxon>
        <taxon>Acrasidae</taxon>
        <taxon>Acrasis</taxon>
    </lineage>
</organism>
<keyword evidence="6 8" id="KW-0931">ER-Golgi transport</keyword>
<dbReference type="Proteomes" id="UP001431209">
    <property type="component" value="Unassembled WGS sequence"/>
</dbReference>
<dbReference type="CDD" id="cd14942">
    <property type="entry name" value="TRAPPC3_bet3"/>
    <property type="match status" value="1"/>
</dbReference>
<evidence type="ECO:0000256" key="8">
    <source>
        <dbReference type="PIRNR" id="PIRNR018293"/>
    </source>
</evidence>
<evidence type="ECO:0000256" key="4">
    <source>
        <dbReference type="ARBA" id="ARBA00022448"/>
    </source>
</evidence>